<organism evidence="3 4">
    <name type="scientific">Myxococcus landrumensis</name>
    <dbReference type="NCBI Taxonomy" id="2813577"/>
    <lineage>
        <taxon>Bacteria</taxon>
        <taxon>Pseudomonadati</taxon>
        <taxon>Myxococcota</taxon>
        <taxon>Myxococcia</taxon>
        <taxon>Myxococcales</taxon>
        <taxon>Cystobacterineae</taxon>
        <taxon>Myxococcaceae</taxon>
        <taxon>Myxococcus</taxon>
    </lineage>
</organism>
<dbReference type="Proteomes" id="UP000663090">
    <property type="component" value="Chromosome"/>
</dbReference>
<dbReference type="PROSITE" id="PS50994">
    <property type="entry name" value="INTEGRASE"/>
    <property type="match status" value="1"/>
</dbReference>
<dbReference type="SUPFAM" id="SSF53098">
    <property type="entry name" value="Ribonuclease H-like"/>
    <property type="match status" value="1"/>
</dbReference>
<evidence type="ECO:0000259" key="2">
    <source>
        <dbReference type="PROSITE" id="PS50994"/>
    </source>
</evidence>
<dbReference type="NCBIfam" id="NF033546">
    <property type="entry name" value="transpos_IS21"/>
    <property type="match status" value="1"/>
</dbReference>
<evidence type="ECO:0000313" key="3">
    <source>
        <dbReference type="EMBL" id="QSQ17474.1"/>
    </source>
</evidence>
<keyword evidence="4" id="KW-1185">Reference proteome</keyword>
<comment type="similarity">
    <text evidence="1">Belongs to the transposase IS21/IS408/IS1162 family.</text>
</comment>
<gene>
    <name evidence="3" type="primary">istA</name>
    <name evidence="3" type="ORF">JY572_16140</name>
</gene>
<dbReference type="InterPro" id="IPR012337">
    <property type="entry name" value="RNaseH-like_sf"/>
</dbReference>
<dbReference type="PANTHER" id="PTHR35004">
    <property type="entry name" value="TRANSPOSASE RV3428C-RELATED"/>
    <property type="match status" value="1"/>
</dbReference>
<feature type="domain" description="Integrase catalytic" evidence="2">
    <location>
        <begin position="88"/>
        <end position="262"/>
    </location>
</feature>
<dbReference type="InterPro" id="IPR054353">
    <property type="entry name" value="IstA-like_C"/>
</dbReference>
<dbReference type="InterPro" id="IPR001584">
    <property type="entry name" value="Integrase_cat-core"/>
</dbReference>
<dbReference type="PANTHER" id="PTHR35004:SF6">
    <property type="entry name" value="TRANSPOSASE"/>
    <property type="match status" value="1"/>
</dbReference>
<evidence type="ECO:0000313" key="4">
    <source>
        <dbReference type="Proteomes" id="UP000663090"/>
    </source>
</evidence>
<dbReference type="InterPro" id="IPR036397">
    <property type="entry name" value="RNaseH_sf"/>
</dbReference>
<protein>
    <submittedName>
        <fullName evidence="3">IS21 family transposase</fullName>
    </submittedName>
</protein>
<evidence type="ECO:0000256" key="1">
    <source>
        <dbReference type="ARBA" id="ARBA00009277"/>
    </source>
</evidence>
<dbReference type="EMBL" id="CP071091">
    <property type="protein sequence ID" value="QSQ17474.1"/>
    <property type="molecule type" value="Genomic_DNA"/>
</dbReference>
<accession>A0ABX7NF97</accession>
<name>A0ABX7NF97_9BACT</name>
<sequence>MARRFGVHHSTVRRAIAVTWETAQPRPAGVLEPFKPYLVQRLTEAPELTGTRLLAELKAQGYQHGIAILRRYVAKVRHPRPRKVYLRVETEPGEYAQVDWGSFGHFRIGSTSRPLSAFAMVLSYSRALFVDFSLDMHMETFLRMHQRALEYFGGIPRRILYDNLKSVVLNRVGSTVQFNPRFLSFAGHSLFEPVAAPIRYPEAKGRVEASIKYLRHAFFYGRSFSSLEDLRAQARTWLTETANTRLHATTRERPCERLLLERPRLHPLPVHPYDTDILLPLVVSKEARVRLDSNSYSVPPEFAGKSVHLRANDTSVRILHEGTEVARHERCWDRHRHVEDAHHIQRLLERRKLALGPKRKERLASLSPEARLYLQEVARRPIRLNNECRALLRLTLQYSDAEVAAAMARALVLRTFGARYVRALIDQARFAQGLAEPSEPILTGNAIADSLDVQPHPLDSYDALPLPKPNLLLPS</sequence>
<dbReference type="Gene3D" id="3.30.420.10">
    <property type="entry name" value="Ribonuclease H-like superfamily/Ribonuclease H"/>
    <property type="match status" value="1"/>
</dbReference>
<proteinExistence type="inferred from homology"/>
<reference evidence="3 4" key="1">
    <citation type="submission" date="2021-02" db="EMBL/GenBank/DDBJ databases">
        <title>De Novo genome assembly of isolated myxobacteria.</title>
        <authorList>
            <person name="Stevens D.C."/>
        </authorList>
    </citation>
    <scope>NUCLEOTIDE SEQUENCE [LARGE SCALE GENOMIC DNA]</scope>
    <source>
        <strain evidence="3 4">SCHIC003</strain>
    </source>
</reference>
<dbReference type="Pfam" id="PF22483">
    <property type="entry name" value="Mu-transpos_C_2"/>
    <property type="match status" value="1"/>
</dbReference>